<evidence type="ECO:0000313" key="1">
    <source>
        <dbReference type="EMBL" id="OOK78800.1"/>
    </source>
</evidence>
<dbReference type="Proteomes" id="UP000188532">
    <property type="component" value="Unassembled WGS sequence"/>
</dbReference>
<dbReference type="EMBL" id="MVBM01000002">
    <property type="protein sequence ID" value="OOK78800.1"/>
    <property type="molecule type" value="Genomic_DNA"/>
</dbReference>
<evidence type="ECO:0000313" key="3">
    <source>
        <dbReference type="Proteomes" id="UP000188532"/>
    </source>
</evidence>
<gene>
    <name evidence="2" type="ORF">BZL29_2504</name>
    <name evidence="1" type="ORF">BZL30_2529</name>
</gene>
<dbReference type="Proteomes" id="UP000189229">
    <property type="component" value="Unassembled WGS sequence"/>
</dbReference>
<protein>
    <submittedName>
        <fullName evidence="1">Uncharacterized protein</fullName>
    </submittedName>
</protein>
<organism evidence="1 4">
    <name type="scientific">Mycobacterium kansasii</name>
    <dbReference type="NCBI Taxonomy" id="1768"/>
    <lineage>
        <taxon>Bacteria</taxon>
        <taxon>Bacillati</taxon>
        <taxon>Actinomycetota</taxon>
        <taxon>Actinomycetes</taxon>
        <taxon>Mycobacteriales</taxon>
        <taxon>Mycobacteriaceae</taxon>
        <taxon>Mycobacterium</taxon>
    </lineage>
</organism>
<comment type="caution">
    <text evidence="1">The sequence shown here is derived from an EMBL/GenBank/DDBJ whole genome shotgun (WGS) entry which is preliminary data.</text>
</comment>
<sequence>MDQHVLGSHAKPRADAENLFENRARRGERFGGRHFRPVRRDVLGGRFAVSTG</sequence>
<evidence type="ECO:0000313" key="2">
    <source>
        <dbReference type="EMBL" id="OOK79985.1"/>
    </source>
</evidence>
<dbReference type="AlphaFoldDB" id="A0A1V3XI71"/>
<dbReference type="EMBL" id="MVBN01000002">
    <property type="protein sequence ID" value="OOK79985.1"/>
    <property type="molecule type" value="Genomic_DNA"/>
</dbReference>
<name>A0A1V3XI71_MYCKA</name>
<evidence type="ECO:0000313" key="4">
    <source>
        <dbReference type="Proteomes" id="UP000189229"/>
    </source>
</evidence>
<proteinExistence type="predicted"/>
<accession>A0A1V3XI71</accession>
<reference evidence="3 4" key="1">
    <citation type="submission" date="2017-02" db="EMBL/GenBank/DDBJ databases">
        <title>Complete genome sequences of Mycobacterium kansasii strains isolated from rhesus macaques.</title>
        <authorList>
            <person name="Panda A."/>
            <person name="Nagaraj S."/>
            <person name="Zhao X."/>
            <person name="Tettelin H."/>
            <person name="Detolla L.J."/>
        </authorList>
    </citation>
    <scope>NUCLEOTIDE SEQUENCE [LARGE SCALE GENOMIC DNA]</scope>
    <source>
        <strain evidence="2 3">11-3469</strain>
        <strain evidence="1 4">11-3813</strain>
    </source>
</reference>